<gene>
    <name evidence="3" type="ORF">LX24_00173</name>
</gene>
<dbReference type="PANTHER" id="PTHR47618:SF1">
    <property type="entry name" value="BIFUNCTIONAL OLIGORIBONUCLEASE AND PAP PHOSPHATASE NRNA"/>
    <property type="match status" value="1"/>
</dbReference>
<reference evidence="3 4" key="1">
    <citation type="submission" date="2019-07" db="EMBL/GenBank/DDBJ databases">
        <title>Genomic Encyclopedia of Type Strains, Phase I: the one thousand microbial genomes (KMG-I) project.</title>
        <authorList>
            <person name="Kyrpides N."/>
        </authorList>
    </citation>
    <scope>NUCLEOTIDE SEQUENCE [LARGE SCALE GENOMIC DNA]</scope>
    <source>
        <strain evidence="3 4">DSM 6562</strain>
    </source>
</reference>
<protein>
    <submittedName>
        <fullName evidence="3">Phosphoesterase RecJ-like protein</fullName>
    </submittedName>
</protein>
<dbReference type="EMBL" id="VNHM01000001">
    <property type="protein sequence ID" value="TYO97889.1"/>
    <property type="molecule type" value="Genomic_DNA"/>
</dbReference>
<keyword evidence="4" id="KW-1185">Reference proteome</keyword>
<evidence type="ECO:0000313" key="4">
    <source>
        <dbReference type="Proteomes" id="UP000323166"/>
    </source>
</evidence>
<feature type="domain" description="DHHA1" evidence="2">
    <location>
        <begin position="240"/>
        <end position="321"/>
    </location>
</feature>
<proteinExistence type="predicted"/>
<dbReference type="SUPFAM" id="SSF64182">
    <property type="entry name" value="DHH phosphoesterases"/>
    <property type="match status" value="1"/>
</dbReference>
<dbReference type="InterPro" id="IPR051319">
    <property type="entry name" value="Oligoribo/pAp-PDE_c-di-AMP_PDE"/>
</dbReference>
<dbReference type="AlphaFoldDB" id="A0A5S4ZYS7"/>
<organism evidence="3 4">
    <name type="scientific">Desulfallas thermosapovorans DSM 6562</name>
    <dbReference type="NCBI Taxonomy" id="1121431"/>
    <lineage>
        <taxon>Bacteria</taxon>
        <taxon>Bacillati</taxon>
        <taxon>Bacillota</taxon>
        <taxon>Clostridia</taxon>
        <taxon>Eubacteriales</taxon>
        <taxon>Desulfallaceae</taxon>
        <taxon>Desulfallas</taxon>
    </lineage>
</organism>
<evidence type="ECO:0000259" key="1">
    <source>
        <dbReference type="Pfam" id="PF01368"/>
    </source>
</evidence>
<accession>A0A5S4ZYS7</accession>
<dbReference type="PANTHER" id="PTHR47618">
    <property type="entry name" value="BIFUNCTIONAL OLIGORIBONUCLEASE AND PAP PHOSPHATASE NRNA"/>
    <property type="match status" value="1"/>
</dbReference>
<name>A0A5S4ZYS7_9FIRM</name>
<sequence length="328" mass="36356">MFDHREKHLFTALVDELSRAGKIALCGHVMPDGDCLGAMLALGLALRQMGKRVVFYSPDPVPEMYGFLPGVHEVQVEINEQLPLELFISVDCSVPDRLGHFKELLDRAGRVVVIDHHAGSVAFGNVYLNCPAFAAAGEIVYELLTMLPVVIDKDIATCLYVAMATDTGSFRYDNTSYRTHLRAAELLKLGFPVARINKLLYEEKPLISLQVLGAALQTLGISKCGRVAWMSMQRATLHSLNATDEHVDGIINYPRMIRGVELALFFRELEDEKYKVSLRSKYYLDVNKLAACFGGGGHPRAAGCVVNGKLEDIKSRFLEAALKELKDE</sequence>
<comment type="caution">
    <text evidence="3">The sequence shown here is derived from an EMBL/GenBank/DDBJ whole genome shotgun (WGS) entry which is preliminary data.</text>
</comment>
<dbReference type="Proteomes" id="UP000323166">
    <property type="component" value="Unassembled WGS sequence"/>
</dbReference>
<dbReference type="GO" id="GO:0003676">
    <property type="term" value="F:nucleic acid binding"/>
    <property type="evidence" value="ECO:0007669"/>
    <property type="project" value="InterPro"/>
</dbReference>
<dbReference type="InterPro" id="IPR001667">
    <property type="entry name" value="DDH_dom"/>
</dbReference>
<dbReference type="InterPro" id="IPR003156">
    <property type="entry name" value="DHHA1_dom"/>
</dbReference>
<dbReference type="Gene3D" id="3.90.1640.10">
    <property type="entry name" value="inorganic pyrophosphatase (n-terminal core)"/>
    <property type="match status" value="1"/>
</dbReference>
<dbReference type="RefSeq" id="WP_166510244.1">
    <property type="nucleotide sequence ID" value="NZ_VNHM01000001.1"/>
</dbReference>
<dbReference type="Gene3D" id="3.10.310.30">
    <property type="match status" value="1"/>
</dbReference>
<evidence type="ECO:0000259" key="2">
    <source>
        <dbReference type="Pfam" id="PF02272"/>
    </source>
</evidence>
<feature type="domain" description="DDH" evidence="1">
    <location>
        <begin position="22"/>
        <end position="163"/>
    </location>
</feature>
<dbReference type="InterPro" id="IPR038763">
    <property type="entry name" value="DHH_sf"/>
</dbReference>
<evidence type="ECO:0000313" key="3">
    <source>
        <dbReference type="EMBL" id="TYO97889.1"/>
    </source>
</evidence>
<dbReference type="Pfam" id="PF01368">
    <property type="entry name" value="DHH"/>
    <property type="match status" value="1"/>
</dbReference>
<dbReference type="Pfam" id="PF02272">
    <property type="entry name" value="DHHA1"/>
    <property type="match status" value="1"/>
</dbReference>